<gene>
    <name evidence="1" type="ORF">A245_41955</name>
</gene>
<evidence type="ECO:0000313" key="2">
    <source>
        <dbReference type="Proteomes" id="UP000018849"/>
    </source>
</evidence>
<feature type="non-terminal residue" evidence="1">
    <location>
        <position position="1"/>
    </location>
</feature>
<dbReference type="Proteomes" id="UP000018849">
    <property type="component" value="Unassembled WGS sequence"/>
</dbReference>
<evidence type="ECO:0000313" key="1">
    <source>
        <dbReference type="EMBL" id="EPN35537.1"/>
    </source>
</evidence>
<organism evidence="1 2">
    <name type="scientific">Pseudomonas syringae pv. actinidiae ICMP 19096</name>
    <dbReference type="NCBI Taxonomy" id="1194405"/>
    <lineage>
        <taxon>Bacteria</taxon>
        <taxon>Pseudomonadati</taxon>
        <taxon>Pseudomonadota</taxon>
        <taxon>Gammaproteobacteria</taxon>
        <taxon>Pseudomonadales</taxon>
        <taxon>Pseudomonadaceae</taxon>
        <taxon>Pseudomonas</taxon>
        <taxon>Pseudomonas syringae</taxon>
    </lineage>
</organism>
<name>A0A656JL85_PSESF</name>
<accession>A0A656JL85</accession>
<dbReference type="AlphaFoldDB" id="A0A656JL85"/>
<protein>
    <submittedName>
        <fullName evidence="1">Exodeoxyribonuclease V subunit beta</fullName>
    </submittedName>
</protein>
<sequence length="93" mass="10436">RVRGLFGRDRSTNTQAPAELIEASLLERRAALAALKAPWAAWADELYTLCQDAVARKVVDGRKMQERFFKPWFEKLAAWAADETQEALDLGTG</sequence>
<proteinExistence type="predicted"/>
<dbReference type="EMBL" id="AOKF01003542">
    <property type="protein sequence ID" value="EPN35537.1"/>
    <property type="molecule type" value="Genomic_DNA"/>
</dbReference>
<feature type="non-terminal residue" evidence="1">
    <location>
        <position position="93"/>
    </location>
</feature>
<comment type="caution">
    <text evidence="1">The sequence shown here is derived from an EMBL/GenBank/DDBJ whole genome shotgun (WGS) entry which is preliminary data.</text>
</comment>
<reference evidence="1 2" key="1">
    <citation type="journal article" date="2013" name="PLoS Pathog.">
        <title>Genomic analysis of the Kiwifruit pathogen Pseudomonas syringae pv. actinidiae provides insight into the origins of an emergent plant disease.</title>
        <authorList>
            <person name="McCann H.C."/>
            <person name="Rikkerink E.H."/>
            <person name="Bertels F."/>
            <person name="Fiers M."/>
            <person name="Lu A."/>
            <person name="Rees-George J."/>
            <person name="Andersen M.T."/>
            <person name="Gleave A.P."/>
            <person name="Haubold B."/>
            <person name="Wohlers M.W."/>
            <person name="Guttman D.S."/>
            <person name="Wang P.W."/>
            <person name="Straub C."/>
            <person name="Vanneste J.L."/>
            <person name="Rainey P.B."/>
            <person name="Templeton M.D."/>
        </authorList>
    </citation>
    <scope>NUCLEOTIDE SEQUENCE [LARGE SCALE GENOMIC DNA]</scope>
    <source>
        <strain evidence="1 2">ICMP 19096</strain>
    </source>
</reference>
<dbReference type="Gene3D" id="1.10.3170.10">
    <property type="entry name" value="Recbcd, chain B, domain 2"/>
    <property type="match status" value="1"/>
</dbReference>